<feature type="compositionally biased region" description="Basic and acidic residues" evidence="1">
    <location>
        <begin position="1"/>
        <end position="17"/>
    </location>
</feature>
<accession>A0A517YVL5</accession>
<sequence>MSDYMKDRFAKERRVKNDPYAPDPAPTADPQDEEREQENQKLDQILEMVEELLSQSSDRAGLAGRLLDNLEERENGEDDEDETSVASEGDEKKKKKNGRFRNQSDKFNNQSDKFKNQSSVLKGQVVHDGRDEQEVEQANDNQAGHQSESDSGDLKKAVDEMREDIASIVEYLQQLPEQMVEQLENLNVE</sequence>
<gene>
    <name evidence="2" type="ORF">KS4_23450</name>
</gene>
<dbReference type="Proteomes" id="UP000317369">
    <property type="component" value="Chromosome"/>
</dbReference>
<proteinExistence type="predicted"/>
<feature type="region of interest" description="Disordered" evidence="1">
    <location>
        <begin position="1"/>
        <end position="159"/>
    </location>
</feature>
<dbReference type="KEGG" id="pcor:KS4_23450"/>
<name>A0A517YVL5_9BACT</name>
<reference evidence="2 3" key="1">
    <citation type="submission" date="2019-02" db="EMBL/GenBank/DDBJ databases">
        <title>Deep-cultivation of Planctomycetes and their phenomic and genomic characterization uncovers novel biology.</title>
        <authorList>
            <person name="Wiegand S."/>
            <person name="Jogler M."/>
            <person name="Boedeker C."/>
            <person name="Pinto D."/>
            <person name="Vollmers J."/>
            <person name="Rivas-Marin E."/>
            <person name="Kohn T."/>
            <person name="Peeters S.H."/>
            <person name="Heuer A."/>
            <person name="Rast P."/>
            <person name="Oberbeckmann S."/>
            <person name="Bunk B."/>
            <person name="Jeske O."/>
            <person name="Meyerdierks A."/>
            <person name="Storesund J.E."/>
            <person name="Kallscheuer N."/>
            <person name="Luecker S."/>
            <person name="Lage O.M."/>
            <person name="Pohl T."/>
            <person name="Merkel B.J."/>
            <person name="Hornburger P."/>
            <person name="Mueller R.-W."/>
            <person name="Bruemmer F."/>
            <person name="Labrenz M."/>
            <person name="Spormann A.M."/>
            <person name="Op den Camp H."/>
            <person name="Overmann J."/>
            <person name="Amann R."/>
            <person name="Jetten M.S.M."/>
            <person name="Mascher T."/>
            <person name="Medema M.H."/>
            <person name="Devos D.P."/>
            <person name="Kaster A.-K."/>
            <person name="Ovreas L."/>
            <person name="Rohde M."/>
            <person name="Galperin M.Y."/>
            <person name="Jogler C."/>
        </authorList>
    </citation>
    <scope>NUCLEOTIDE SEQUENCE [LARGE SCALE GENOMIC DNA]</scope>
    <source>
        <strain evidence="2 3">KS4</strain>
    </source>
</reference>
<feature type="compositionally biased region" description="Polar residues" evidence="1">
    <location>
        <begin position="105"/>
        <end position="121"/>
    </location>
</feature>
<feature type="compositionally biased region" description="Acidic residues" evidence="1">
    <location>
        <begin position="74"/>
        <end position="83"/>
    </location>
</feature>
<evidence type="ECO:0000256" key="1">
    <source>
        <dbReference type="SAM" id="MobiDB-lite"/>
    </source>
</evidence>
<keyword evidence="3" id="KW-1185">Reference proteome</keyword>
<organism evidence="2 3">
    <name type="scientific">Poriferisphaera corsica</name>
    <dbReference type="NCBI Taxonomy" id="2528020"/>
    <lineage>
        <taxon>Bacteria</taxon>
        <taxon>Pseudomonadati</taxon>
        <taxon>Planctomycetota</taxon>
        <taxon>Phycisphaerae</taxon>
        <taxon>Phycisphaerales</taxon>
        <taxon>Phycisphaeraceae</taxon>
        <taxon>Poriferisphaera</taxon>
    </lineage>
</organism>
<dbReference type="EMBL" id="CP036425">
    <property type="protein sequence ID" value="QDU34278.1"/>
    <property type="molecule type" value="Genomic_DNA"/>
</dbReference>
<protein>
    <submittedName>
        <fullName evidence="2">Uncharacterized protein</fullName>
    </submittedName>
</protein>
<evidence type="ECO:0000313" key="2">
    <source>
        <dbReference type="EMBL" id="QDU34278.1"/>
    </source>
</evidence>
<dbReference type="AlphaFoldDB" id="A0A517YVL5"/>
<evidence type="ECO:0000313" key="3">
    <source>
        <dbReference type="Proteomes" id="UP000317369"/>
    </source>
</evidence>